<dbReference type="InterPro" id="IPR046349">
    <property type="entry name" value="C1-like_sf"/>
</dbReference>
<dbReference type="EC" id="1.8.1.8" evidence="1"/>
<dbReference type="SUPFAM" id="SSF57889">
    <property type="entry name" value="Cysteine-rich domain"/>
    <property type="match status" value="1"/>
</dbReference>
<dbReference type="InterPro" id="IPR012336">
    <property type="entry name" value="Thioredoxin-like_fold"/>
</dbReference>
<feature type="domain" description="Thioredoxin" evidence="8">
    <location>
        <begin position="65"/>
        <end position="212"/>
    </location>
</feature>
<gene>
    <name evidence="9" type="ORF">VNO80_23217</name>
</gene>
<evidence type="ECO:0000313" key="9">
    <source>
        <dbReference type="EMBL" id="KAK7348632.1"/>
    </source>
</evidence>
<dbReference type="Pfam" id="PF13905">
    <property type="entry name" value="Thioredoxin_8"/>
    <property type="match status" value="3"/>
</dbReference>
<evidence type="ECO:0000256" key="5">
    <source>
        <dbReference type="ARBA" id="ARBA00025782"/>
    </source>
</evidence>
<dbReference type="EMBL" id="JAYMYR010000008">
    <property type="protein sequence ID" value="KAK7348632.1"/>
    <property type="molecule type" value="Genomic_DNA"/>
</dbReference>
<dbReference type="GO" id="GO:0004791">
    <property type="term" value="F:thioredoxin-disulfide reductase (NADPH) activity"/>
    <property type="evidence" value="ECO:0007669"/>
    <property type="project" value="InterPro"/>
</dbReference>
<evidence type="ECO:0000256" key="7">
    <source>
        <dbReference type="ARBA" id="ARBA00047804"/>
    </source>
</evidence>
<evidence type="ECO:0000256" key="6">
    <source>
        <dbReference type="ARBA" id="ARBA00047388"/>
    </source>
</evidence>
<name>A0AAN9QUR4_PHACN</name>
<evidence type="ECO:0000256" key="2">
    <source>
        <dbReference type="ARBA" id="ARBA00022737"/>
    </source>
</evidence>
<dbReference type="PROSITE" id="PS51352">
    <property type="entry name" value="THIOREDOXIN_2"/>
    <property type="match status" value="2"/>
</dbReference>
<dbReference type="PROSITE" id="PS00194">
    <property type="entry name" value="THIOREDOXIN_1"/>
    <property type="match status" value="1"/>
</dbReference>
<dbReference type="InterPro" id="IPR013766">
    <property type="entry name" value="Thioredoxin_domain"/>
</dbReference>
<dbReference type="InterPro" id="IPR004146">
    <property type="entry name" value="DC1"/>
</dbReference>
<evidence type="ECO:0000256" key="1">
    <source>
        <dbReference type="ARBA" id="ARBA00012612"/>
    </source>
</evidence>
<evidence type="ECO:0000256" key="4">
    <source>
        <dbReference type="ARBA" id="ARBA00023027"/>
    </source>
</evidence>
<comment type="caution">
    <text evidence="9">The sequence shown here is derived from an EMBL/GenBank/DDBJ whole genome shotgun (WGS) entry which is preliminary data.</text>
</comment>
<protein>
    <recommendedName>
        <fullName evidence="1">protein-disulfide reductase</fullName>
        <ecNumber evidence="1">1.8.1.8</ecNumber>
    </recommendedName>
</protein>
<comment type="catalytic activity">
    <reaction evidence="7">
        <text>[protein]-dithiol + NADP(+) = [protein]-disulfide + NADPH + H(+)</text>
        <dbReference type="Rhea" id="RHEA:18753"/>
        <dbReference type="Rhea" id="RHEA-COMP:10593"/>
        <dbReference type="Rhea" id="RHEA-COMP:10594"/>
        <dbReference type="ChEBI" id="CHEBI:15378"/>
        <dbReference type="ChEBI" id="CHEBI:29950"/>
        <dbReference type="ChEBI" id="CHEBI:50058"/>
        <dbReference type="ChEBI" id="CHEBI:57783"/>
        <dbReference type="ChEBI" id="CHEBI:58349"/>
        <dbReference type="EC" id="1.8.1.8"/>
    </reaction>
</comment>
<dbReference type="InterPro" id="IPR052259">
    <property type="entry name" value="Nucleoredoxin-like"/>
</dbReference>
<dbReference type="PANTHER" id="PTHR13871:SF104">
    <property type="entry name" value="NUCLEOREDOXIN 1 ISOFORM X1-RELATED"/>
    <property type="match status" value="1"/>
</dbReference>
<dbReference type="InterPro" id="IPR017937">
    <property type="entry name" value="Thioredoxin_CS"/>
</dbReference>
<proteinExistence type="inferred from homology"/>
<evidence type="ECO:0000313" key="10">
    <source>
        <dbReference type="Proteomes" id="UP001374584"/>
    </source>
</evidence>
<keyword evidence="3" id="KW-0560">Oxidoreductase</keyword>
<evidence type="ECO:0000259" key="8">
    <source>
        <dbReference type="PROSITE" id="PS51352"/>
    </source>
</evidence>
<dbReference type="Proteomes" id="UP001374584">
    <property type="component" value="Unassembled WGS sequence"/>
</dbReference>
<feature type="domain" description="Thioredoxin" evidence="8">
    <location>
        <begin position="377"/>
        <end position="517"/>
    </location>
</feature>
<evidence type="ECO:0000256" key="3">
    <source>
        <dbReference type="ARBA" id="ARBA00023002"/>
    </source>
</evidence>
<dbReference type="SUPFAM" id="SSF52833">
    <property type="entry name" value="Thioredoxin-like"/>
    <property type="match status" value="3"/>
</dbReference>
<dbReference type="CDD" id="cd03009">
    <property type="entry name" value="TryX_like_TryX_NRX"/>
    <property type="match status" value="2"/>
</dbReference>
<organism evidence="9 10">
    <name type="scientific">Phaseolus coccineus</name>
    <name type="common">Scarlet runner bean</name>
    <name type="synonym">Phaseolus multiflorus</name>
    <dbReference type="NCBI Taxonomy" id="3886"/>
    <lineage>
        <taxon>Eukaryota</taxon>
        <taxon>Viridiplantae</taxon>
        <taxon>Streptophyta</taxon>
        <taxon>Embryophyta</taxon>
        <taxon>Tracheophyta</taxon>
        <taxon>Spermatophyta</taxon>
        <taxon>Magnoliopsida</taxon>
        <taxon>eudicotyledons</taxon>
        <taxon>Gunneridae</taxon>
        <taxon>Pentapetalae</taxon>
        <taxon>rosids</taxon>
        <taxon>fabids</taxon>
        <taxon>Fabales</taxon>
        <taxon>Fabaceae</taxon>
        <taxon>Papilionoideae</taxon>
        <taxon>50 kb inversion clade</taxon>
        <taxon>NPAAA clade</taxon>
        <taxon>indigoferoid/millettioid clade</taxon>
        <taxon>Phaseoleae</taxon>
        <taxon>Phaseolus</taxon>
    </lineage>
</organism>
<dbReference type="Gene3D" id="3.40.30.10">
    <property type="entry name" value="Glutaredoxin"/>
    <property type="match status" value="3"/>
</dbReference>
<dbReference type="InterPro" id="IPR036249">
    <property type="entry name" value="Thioredoxin-like_sf"/>
</dbReference>
<comment type="catalytic activity">
    <reaction evidence="6">
        <text>[protein]-dithiol + NAD(+) = [protein]-disulfide + NADH + H(+)</text>
        <dbReference type="Rhea" id="RHEA:18749"/>
        <dbReference type="Rhea" id="RHEA-COMP:10593"/>
        <dbReference type="Rhea" id="RHEA-COMP:10594"/>
        <dbReference type="ChEBI" id="CHEBI:15378"/>
        <dbReference type="ChEBI" id="CHEBI:29950"/>
        <dbReference type="ChEBI" id="CHEBI:50058"/>
        <dbReference type="ChEBI" id="CHEBI:57540"/>
        <dbReference type="ChEBI" id="CHEBI:57945"/>
        <dbReference type="EC" id="1.8.1.8"/>
    </reaction>
</comment>
<accession>A0AAN9QUR4</accession>
<sequence>MDPTIFLCKFFQNLSNFPGVLQSIEVVHAYSFVFSSHSVIVLLLSYNLLLTKMAASADSTHDVVSLLSSPQRDFLLRNNGDQVKIESLKGKKLGVYFSASWCGPCRKFTPTLVEAYNEIVSKGDFEVVFASADENEESFKGYFSKMPWLAIPFSDSETRSRLDELFHVRGIPHLVLLEETGKVVTEDGVDIVRDYGVEAYPFTSTRIQELRAREEEARRNQSVRSLLISPSRDFVISSDGNEILVSELEGKTVGLYFSLNSFQRSSEFTPKLVEVYEKLKAKGENFEVLLIPLDEDEESFKKVLGSVPWLSLPFKDKICGKLVQYFELSTLPTLVIIGPDGKTLNPNVAEAIEDHGVDAYPFTPEKFAELDEILKAREASQTLESVLVSEDHDFLIGKDGVQIPVSELKGKVVLLYFSAHWCPPCRAFLPKLIDAYHEIKAKGNALEVVFISSDKDQASFDEFFGGMPWLALPFGDSRKKFLSRKFKVTGIPKLVAIGSSGQTSTTEARDLVLQYGARAYPFTEEKIQDIEAEEEETAKGWPEKVTHDTHEHELVLTRRRVYYCDGCNEQGYAWSYYCGECDFDLHPKCVLEEDKGSKDDTDVKEEDKSKDGWVCDGEVCKKV</sequence>
<keyword evidence="2" id="KW-0677">Repeat</keyword>
<dbReference type="PANTHER" id="PTHR13871">
    <property type="entry name" value="THIOREDOXIN"/>
    <property type="match status" value="1"/>
</dbReference>
<reference evidence="9 10" key="1">
    <citation type="submission" date="2024-01" db="EMBL/GenBank/DDBJ databases">
        <title>The genomes of 5 underutilized Papilionoideae crops provide insights into root nodulation and disease resistanc.</title>
        <authorList>
            <person name="Jiang F."/>
        </authorList>
    </citation>
    <scope>NUCLEOTIDE SEQUENCE [LARGE SCALE GENOMIC DNA]</scope>
    <source>
        <strain evidence="9">JINMINGXINNONG_FW02</strain>
        <tissue evidence="9">Leaves</tissue>
    </source>
</reference>
<comment type="similarity">
    <text evidence="5">Belongs to the nucleoredoxin family.</text>
</comment>
<keyword evidence="4" id="KW-0520">NAD</keyword>
<dbReference type="Pfam" id="PF03107">
    <property type="entry name" value="C1_2"/>
    <property type="match status" value="1"/>
</dbReference>
<dbReference type="InterPro" id="IPR045870">
    <property type="entry name" value="TryX_NRX_thioredoxin_dom"/>
</dbReference>
<keyword evidence="10" id="KW-1185">Reference proteome</keyword>
<dbReference type="AlphaFoldDB" id="A0AAN9QUR4"/>